<dbReference type="Proteomes" id="UP000069272">
    <property type="component" value="Chromosome 2R"/>
</dbReference>
<dbReference type="SUPFAM" id="SSF54984">
    <property type="entry name" value="eEF-1beta-like"/>
    <property type="match status" value="1"/>
</dbReference>
<dbReference type="VEuPathDB" id="VectorBase:AALB008560"/>
<feature type="compositionally biased region" description="Basic residues" evidence="5">
    <location>
        <begin position="99"/>
        <end position="108"/>
    </location>
</feature>
<evidence type="ECO:0000256" key="3">
    <source>
        <dbReference type="ARBA" id="ARBA00022917"/>
    </source>
</evidence>
<dbReference type="FunFam" id="3.30.70.60:FF:000001">
    <property type="entry name" value="Elongation factor 1-beta 1 like"/>
    <property type="match status" value="1"/>
</dbReference>
<feature type="region of interest" description="Disordered" evidence="5">
    <location>
        <begin position="325"/>
        <end position="366"/>
    </location>
</feature>
<dbReference type="InterPro" id="IPR014038">
    <property type="entry name" value="EF1B_bsu/dsu_GNE"/>
</dbReference>
<dbReference type="InterPro" id="IPR018940">
    <property type="entry name" value="EF-1_beta_acid_region_euk"/>
</dbReference>
<dbReference type="PANTHER" id="PTHR11595:SF26">
    <property type="entry name" value="ELONGATION FACTOR 1-DELTA"/>
    <property type="match status" value="1"/>
</dbReference>
<dbReference type="AlphaFoldDB" id="A0A182FPU1"/>
<evidence type="ECO:0000256" key="2">
    <source>
        <dbReference type="ARBA" id="ARBA00022768"/>
    </source>
</evidence>
<dbReference type="InterPro" id="IPR001326">
    <property type="entry name" value="Transl_elong_EF1B_B/D_CS"/>
</dbReference>
<dbReference type="GO" id="GO:0005829">
    <property type="term" value="C:cytosol"/>
    <property type="evidence" value="ECO:0007669"/>
    <property type="project" value="TreeGrafter"/>
</dbReference>
<feature type="compositionally biased region" description="Low complexity" evidence="5">
    <location>
        <begin position="65"/>
        <end position="79"/>
    </location>
</feature>
<dbReference type="CDD" id="cd00292">
    <property type="entry name" value="EF1B"/>
    <property type="match status" value="1"/>
</dbReference>
<dbReference type="GO" id="GO:0005085">
    <property type="term" value="F:guanyl-nucleotide exchange factor activity"/>
    <property type="evidence" value="ECO:0007669"/>
    <property type="project" value="TreeGrafter"/>
</dbReference>
<name>A0A182FPU1_ANOAL</name>
<dbReference type="InterPro" id="IPR049720">
    <property type="entry name" value="EF1B_bsu/dsu"/>
</dbReference>
<evidence type="ECO:0000259" key="6">
    <source>
        <dbReference type="SMART" id="SM00888"/>
    </source>
</evidence>
<feature type="region of interest" description="Disordered" evidence="5">
    <location>
        <begin position="35"/>
        <end position="178"/>
    </location>
</feature>
<organism evidence="8 9">
    <name type="scientific">Anopheles albimanus</name>
    <name type="common">New world malaria mosquito</name>
    <dbReference type="NCBI Taxonomy" id="7167"/>
    <lineage>
        <taxon>Eukaryota</taxon>
        <taxon>Metazoa</taxon>
        <taxon>Ecdysozoa</taxon>
        <taxon>Arthropoda</taxon>
        <taxon>Hexapoda</taxon>
        <taxon>Insecta</taxon>
        <taxon>Pterygota</taxon>
        <taxon>Neoptera</taxon>
        <taxon>Endopterygota</taxon>
        <taxon>Diptera</taxon>
        <taxon>Nematocera</taxon>
        <taxon>Culicoidea</taxon>
        <taxon>Culicidae</taxon>
        <taxon>Anophelinae</taxon>
        <taxon>Anopheles</taxon>
    </lineage>
</organism>
<keyword evidence="9" id="KW-1185">Reference proteome</keyword>
<evidence type="ECO:0000256" key="4">
    <source>
        <dbReference type="RuleBase" id="RU003791"/>
    </source>
</evidence>
<dbReference type="GO" id="GO:0005853">
    <property type="term" value="C:eukaryotic translation elongation factor 1 complex"/>
    <property type="evidence" value="ECO:0007669"/>
    <property type="project" value="InterPro"/>
</dbReference>
<dbReference type="Pfam" id="PF00736">
    <property type="entry name" value="EF1_GNE"/>
    <property type="match status" value="1"/>
</dbReference>
<dbReference type="STRING" id="7167.A0A182FPU1"/>
<protein>
    <recommendedName>
        <fullName evidence="10">Elongation factor 1-delta</fullName>
    </recommendedName>
</protein>
<dbReference type="SMART" id="SM01182">
    <property type="entry name" value="EF-1_beta_acid"/>
    <property type="match status" value="1"/>
</dbReference>
<dbReference type="SMART" id="SM00888">
    <property type="entry name" value="EF1_GNE"/>
    <property type="match status" value="1"/>
</dbReference>
<dbReference type="VEuPathDB" id="VectorBase:AALB20_028189"/>
<dbReference type="PROSITE" id="PS00825">
    <property type="entry name" value="EF1BD_2"/>
    <property type="match status" value="1"/>
</dbReference>
<feature type="compositionally biased region" description="Low complexity" evidence="5">
    <location>
        <begin position="122"/>
        <end position="136"/>
    </location>
</feature>
<dbReference type="Pfam" id="PF10587">
    <property type="entry name" value="EF-1_beta_acid"/>
    <property type="match status" value="1"/>
</dbReference>
<reference evidence="8 9" key="1">
    <citation type="journal article" date="2017" name="G3 (Bethesda)">
        <title>The Physical Genome Mapping of Anopheles albimanus Corrected Scaffold Misassemblies and Identified Interarm Rearrangements in Genus Anopheles.</title>
        <authorList>
            <person name="Artemov G.N."/>
            <person name="Peery A.N."/>
            <person name="Jiang X."/>
            <person name="Tu Z."/>
            <person name="Stegniy V.N."/>
            <person name="Sharakhova M.V."/>
            <person name="Sharakhov I.V."/>
        </authorList>
    </citation>
    <scope>NUCLEOTIDE SEQUENCE [LARGE SCALE GENOMIC DNA]</scope>
    <source>
        <strain evidence="8 9">ALBI9_A</strain>
    </source>
</reference>
<keyword evidence="3 4" id="KW-0648">Protein biosynthesis</keyword>
<evidence type="ECO:0000259" key="7">
    <source>
        <dbReference type="SMART" id="SM01182"/>
    </source>
</evidence>
<feature type="domain" description="Elongation factor 1 beta central acidic region eukaryote" evidence="7">
    <location>
        <begin position="355"/>
        <end position="382"/>
    </location>
</feature>
<dbReference type="GO" id="GO:0003746">
    <property type="term" value="F:translation elongation factor activity"/>
    <property type="evidence" value="ECO:0007669"/>
    <property type="project" value="UniProtKB-KW"/>
</dbReference>
<evidence type="ECO:0000313" key="9">
    <source>
        <dbReference type="Proteomes" id="UP000069272"/>
    </source>
</evidence>
<dbReference type="InterPro" id="IPR036219">
    <property type="entry name" value="eEF-1beta-like_sf"/>
</dbReference>
<reference evidence="8" key="2">
    <citation type="submission" date="2022-08" db="UniProtKB">
        <authorList>
            <consortium name="EnsemblMetazoa"/>
        </authorList>
    </citation>
    <scope>IDENTIFICATION</scope>
    <source>
        <strain evidence="8">STECLA/ALBI9_A</strain>
    </source>
</reference>
<proteinExistence type="inferred from homology"/>
<keyword evidence="2 4" id="KW-0251">Elongation factor</keyword>
<feature type="compositionally biased region" description="Acidic residues" evidence="5">
    <location>
        <begin position="345"/>
        <end position="366"/>
    </location>
</feature>
<dbReference type="PROSITE" id="PS00824">
    <property type="entry name" value="EF1BD_1"/>
    <property type="match status" value="1"/>
</dbReference>
<feature type="compositionally biased region" description="Low complexity" evidence="5">
    <location>
        <begin position="325"/>
        <end position="342"/>
    </location>
</feature>
<dbReference type="PANTHER" id="PTHR11595">
    <property type="entry name" value="EF-HAND AND COILED-COIL DOMAIN-CONTAINING FAMILY MEMBER"/>
    <property type="match status" value="1"/>
</dbReference>
<dbReference type="InterPro" id="IPR014717">
    <property type="entry name" value="Transl_elong_EF1B/ribsomal_bS6"/>
</dbReference>
<evidence type="ECO:0000256" key="1">
    <source>
        <dbReference type="ARBA" id="ARBA00007411"/>
    </source>
</evidence>
<comment type="similarity">
    <text evidence="1 4">Belongs to the EF-1-beta/EF-1-delta family.</text>
</comment>
<feature type="compositionally biased region" description="Basic residues" evidence="5">
    <location>
        <begin position="156"/>
        <end position="165"/>
    </location>
</feature>
<evidence type="ECO:0000256" key="5">
    <source>
        <dbReference type="SAM" id="MobiDB-lite"/>
    </source>
</evidence>
<evidence type="ECO:0000313" key="8">
    <source>
        <dbReference type="EnsemblMetazoa" id="AALB008560-PA"/>
    </source>
</evidence>
<evidence type="ECO:0008006" key="10">
    <source>
        <dbReference type="Google" id="ProtNLM"/>
    </source>
</evidence>
<sequence length="477" mass="51796">MAATALPNTKAWYDRSAIANAETKYYEYLSKLPNADKKGEQQDGADGDLVDAAKPKIEQPKKSNAASQRSSPSQQQQSAETANVAAVEPTPATDAPKAKKDKKKRNKGKKESTPTDNESSERSVSVVSAPLPVSEPTPAVVQADPEPEVQKEPGKKKSKKSKKSKSHDADPEQAAPVVAAEPIKDNKYEETVHQQNVKNQKEKENLAHKLCDNIAEELNKVLLSGWKTRDDPSRLSLINSVPSQCTLASEISKARQHIKNSLERMDGIAALAASPGAELLDRLSSVEKENEKLRSIIDGLNNLVIDLHERVKSLESGKVAPAAKPAAGAAKPAPAAAPAKKAAANDEEDDDDVDLFGSDDEDEDDAAAQLREKRLAEYAAKKSKKPALIAKSNVILDIKPWDDETDMKQMEAEVRKISADGLLLGAAKLVPLAYGIHKLQMSCVIEDDKISVDWLQEEIEKIEDFVQSVDIAAFNKI</sequence>
<feature type="domain" description="Translation elongation factor EF1B beta/delta subunit guanine nucleotide exchange" evidence="6">
    <location>
        <begin position="391"/>
        <end position="477"/>
    </location>
</feature>
<dbReference type="EnsemblMetazoa" id="AALB008560-RA">
    <property type="protein sequence ID" value="AALB008560-PA"/>
    <property type="gene ID" value="AALB008560"/>
</dbReference>
<dbReference type="Gene3D" id="3.30.70.60">
    <property type="match status" value="1"/>
</dbReference>
<feature type="compositionally biased region" description="Basic and acidic residues" evidence="5">
    <location>
        <begin position="51"/>
        <end position="61"/>
    </location>
</feature>
<accession>A0A182FPU1</accession>